<evidence type="ECO:0000313" key="1">
    <source>
        <dbReference type="EMBL" id="CAE8714756.1"/>
    </source>
</evidence>
<sequence>MTQFQFLGTGAAFGNHCTTTEQWKAGFRGLPRTSGVAECDLDFADRVLNACLLEPAFIKALIAEAAASKADLPDEVARARDEADQKLAAHGIPSP</sequence>
<proteinExistence type="predicted"/>
<dbReference type="AlphaFoldDB" id="A0A813L3W5"/>
<organism evidence="1 2">
    <name type="scientific">Polarella glacialis</name>
    <name type="common">Dinoflagellate</name>
    <dbReference type="NCBI Taxonomy" id="89957"/>
    <lineage>
        <taxon>Eukaryota</taxon>
        <taxon>Sar</taxon>
        <taxon>Alveolata</taxon>
        <taxon>Dinophyceae</taxon>
        <taxon>Suessiales</taxon>
        <taxon>Suessiaceae</taxon>
        <taxon>Polarella</taxon>
    </lineage>
</organism>
<comment type="caution">
    <text evidence="1">The sequence shown here is derived from an EMBL/GenBank/DDBJ whole genome shotgun (WGS) entry which is preliminary data.</text>
</comment>
<gene>
    <name evidence="1" type="ORF">PGLA2088_LOCUS38170</name>
</gene>
<dbReference type="EMBL" id="CAJNNW010032674">
    <property type="protein sequence ID" value="CAE8714756.1"/>
    <property type="molecule type" value="Genomic_DNA"/>
</dbReference>
<accession>A0A813L3W5</accession>
<reference evidence="1" key="1">
    <citation type="submission" date="2021-02" db="EMBL/GenBank/DDBJ databases">
        <authorList>
            <person name="Dougan E. K."/>
            <person name="Rhodes N."/>
            <person name="Thang M."/>
            <person name="Chan C."/>
        </authorList>
    </citation>
    <scope>NUCLEOTIDE SEQUENCE</scope>
</reference>
<protein>
    <submittedName>
        <fullName evidence="1">Uncharacterized protein</fullName>
    </submittedName>
</protein>
<name>A0A813L3W5_POLGL</name>
<evidence type="ECO:0000313" key="2">
    <source>
        <dbReference type="Proteomes" id="UP000626109"/>
    </source>
</evidence>
<dbReference type="Proteomes" id="UP000626109">
    <property type="component" value="Unassembled WGS sequence"/>
</dbReference>